<dbReference type="InterPro" id="IPR043763">
    <property type="entry name" value="DUF5709"/>
</dbReference>
<feature type="compositionally biased region" description="Low complexity" evidence="1">
    <location>
        <begin position="99"/>
        <end position="111"/>
    </location>
</feature>
<reference evidence="3" key="2">
    <citation type="submission" date="2021-04" db="EMBL/GenBank/DDBJ databases">
        <authorList>
            <person name="Gilroy R."/>
        </authorList>
    </citation>
    <scope>NUCLEOTIDE SEQUENCE</scope>
    <source>
        <strain evidence="3">ChiGjej4B4-7305</strain>
    </source>
</reference>
<sequence length="133" mass="13938">MSSTDDTTPGPAPDSNQLPLEDTLTERGTDDLLNEGYSPPDRPHGPRWGETPYEEAVGEPQDVQLAAEEPEDTGAPDPARQADRAGRLEEGAESDEAQDVGVAGGAATAEEAAMRLVDEDGQPPPAAITPEHP</sequence>
<feature type="region of interest" description="Disordered" evidence="1">
    <location>
        <begin position="1"/>
        <end position="133"/>
    </location>
</feature>
<dbReference type="Proteomes" id="UP000824037">
    <property type="component" value="Unassembled WGS sequence"/>
</dbReference>
<gene>
    <name evidence="3" type="ORF">H9815_18625</name>
</gene>
<dbReference type="AlphaFoldDB" id="A0A9D2EIL4"/>
<evidence type="ECO:0000259" key="2">
    <source>
        <dbReference type="Pfam" id="PF18970"/>
    </source>
</evidence>
<evidence type="ECO:0000313" key="4">
    <source>
        <dbReference type="Proteomes" id="UP000824037"/>
    </source>
</evidence>
<dbReference type="EMBL" id="DXBY01000322">
    <property type="protein sequence ID" value="HIZ37796.1"/>
    <property type="molecule type" value="Genomic_DNA"/>
</dbReference>
<proteinExistence type="predicted"/>
<dbReference type="Pfam" id="PF18970">
    <property type="entry name" value="DUF5709"/>
    <property type="match status" value="1"/>
</dbReference>
<name>A0A9D2EIL4_9MICO</name>
<protein>
    <recommendedName>
        <fullName evidence="2">DUF5709 domain-containing protein</fullName>
    </recommendedName>
</protein>
<accession>A0A9D2EIL4</accession>
<feature type="compositionally biased region" description="Basic and acidic residues" evidence="1">
    <location>
        <begin position="80"/>
        <end position="90"/>
    </location>
</feature>
<feature type="domain" description="DUF5709" evidence="2">
    <location>
        <begin position="81"/>
        <end position="119"/>
    </location>
</feature>
<evidence type="ECO:0000256" key="1">
    <source>
        <dbReference type="SAM" id="MobiDB-lite"/>
    </source>
</evidence>
<reference evidence="3" key="1">
    <citation type="journal article" date="2021" name="PeerJ">
        <title>Extensive microbial diversity within the chicken gut microbiome revealed by metagenomics and culture.</title>
        <authorList>
            <person name="Gilroy R."/>
            <person name="Ravi A."/>
            <person name="Getino M."/>
            <person name="Pursley I."/>
            <person name="Horton D.L."/>
            <person name="Alikhan N.F."/>
            <person name="Baker D."/>
            <person name="Gharbi K."/>
            <person name="Hall N."/>
            <person name="Watson M."/>
            <person name="Adriaenssens E.M."/>
            <person name="Foster-Nyarko E."/>
            <person name="Jarju S."/>
            <person name="Secka A."/>
            <person name="Antonio M."/>
            <person name="Oren A."/>
            <person name="Chaudhuri R.R."/>
            <person name="La Ragione R."/>
            <person name="Hildebrand F."/>
            <person name="Pallen M.J."/>
        </authorList>
    </citation>
    <scope>NUCLEOTIDE SEQUENCE</scope>
    <source>
        <strain evidence="3">ChiGjej4B4-7305</strain>
    </source>
</reference>
<evidence type="ECO:0000313" key="3">
    <source>
        <dbReference type="EMBL" id="HIZ37796.1"/>
    </source>
</evidence>
<organism evidence="3 4">
    <name type="scientific">Candidatus Ruania gallistercoris</name>
    <dbReference type="NCBI Taxonomy" id="2838746"/>
    <lineage>
        <taxon>Bacteria</taxon>
        <taxon>Bacillati</taxon>
        <taxon>Actinomycetota</taxon>
        <taxon>Actinomycetes</taxon>
        <taxon>Micrococcales</taxon>
        <taxon>Ruaniaceae</taxon>
        <taxon>Ruania</taxon>
    </lineage>
</organism>
<comment type="caution">
    <text evidence="3">The sequence shown here is derived from an EMBL/GenBank/DDBJ whole genome shotgun (WGS) entry which is preliminary data.</text>
</comment>